<name>K3WL18_GLOUD</name>
<dbReference type="VEuPathDB" id="FungiDB:PYU1_G005649"/>
<dbReference type="InterPro" id="IPR036504">
    <property type="entry name" value="CGI121/TPRKB_sf"/>
</dbReference>
<dbReference type="GO" id="GO:0005634">
    <property type="term" value="C:nucleus"/>
    <property type="evidence" value="ECO:0007669"/>
    <property type="project" value="UniProtKB-SubCell"/>
</dbReference>
<reference evidence="7" key="1">
    <citation type="journal article" date="2010" name="Genome Biol.">
        <title>Genome sequence of the necrotrophic plant pathogen Pythium ultimum reveals original pathogenicity mechanisms and effector repertoire.</title>
        <authorList>
            <person name="Levesque C.A."/>
            <person name="Brouwer H."/>
            <person name="Cano L."/>
            <person name="Hamilton J.P."/>
            <person name="Holt C."/>
            <person name="Huitema E."/>
            <person name="Raffaele S."/>
            <person name="Robideau G.P."/>
            <person name="Thines M."/>
            <person name="Win J."/>
            <person name="Zerillo M.M."/>
            <person name="Beakes G.W."/>
            <person name="Boore J.L."/>
            <person name="Busam D."/>
            <person name="Dumas B."/>
            <person name="Ferriera S."/>
            <person name="Fuerstenberg S.I."/>
            <person name="Gachon C.M."/>
            <person name="Gaulin E."/>
            <person name="Govers F."/>
            <person name="Grenville-Briggs L."/>
            <person name="Horner N."/>
            <person name="Hostetler J."/>
            <person name="Jiang R.H."/>
            <person name="Johnson J."/>
            <person name="Krajaejun T."/>
            <person name="Lin H."/>
            <person name="Meijer H.J."/>
            <person name="Moore B."/>
            <person name="Morris P."/>
            <person name="Phuntmart V."/>
            <person name="Puiu D."/>
            <person name="Shetty J."/>
            <person name="Stajich J.E."/>
            <person name="Tripathy S."/>
            <person name="Wawra S."/>
            <person name="van West P."/>
            <person name="Whitty B.R."/>
            <person name="Coutinho P.M."/>
            <person name="Henrissat B."/>
            <person name="Martin F."/>
            <person name="Thomas P.D."/>
            <person name="Tyler B.M."/>
            <person name="De Vries R.P."/>
            <person name="Kamoun S."/>
            <person name="Yandell M."/>
            <person name="Tisserat N."/>
            <person name="Buell C.R."/>
        </authorList>
    </citation>
    <scope>NUCLEOTIDE SEQUENCE</scope>
    <source>
        <strain evidence="7">DAOM:BR144</strain>
    </source>
</reference>
<dbReference type="eggNOG" id="KOG4066">
    <property type="taxonomic scope" value="Eukaryota"/>
</dbReference>
<keyword evidence="3" id="KW-0819">tRNA processing</keyword>
<dbReference type="OMA" id="IVCRMST"/>
<dbReference type="Pfam" id="PF08617">
    <property type="entry name" value="CGI-121"/>
    <property type="match status" value="1"/>
</dbReference>
<evidence type="ECO:0000313" key="7">
    <source>
        <dbReference type="Proteomes" id="UP000019132"/>
    </source>
</evidence>
<protein>
    <recommendedName>
        <fullName evidence="8">EKC/KEOPS complex subunit CGI121</fullName>
    </recommendedName>
</protein>
<proteinExistence type="inferred from homology"/>
<dbReference type="PANTHER" id="PTHR15840:SF10">
    <property type="entry name" value="EKC_KEOPS COMPLEX SUBUNIT TPRKB"/>
    <property type="match status" value="1"/>
</dbReference>
<dbReference type="EMBL" id="GL376573">
    <property type="status" value="NOT_ANNOTATED_CDS"/>
    <property type="molecule type" value="Genomic_DNA"/>
</dbReference>
<dbReference type="Proteomes" id="UP000019132">
    <property type="component" value="Unassembled WGS sequence"/>
</dbReference>
<dbReference type="GO" id="GO:0002949">
    <property type="term" value="P:tRNA threonylcarbamoyladenosine modification"/>
    <property type="evidence" value="ECO:0007669"/>
    <property type="project" value="TreeGrafter"/>
</dbReference>
<evidence type="ECO:0000256" key="3">
    <source>
        <dbReference type="ARBA" id="ARBA00022694"/>
    </source>
</evidence>
<dbReference type="STRING" id="431595.K3WL18"/>
<dbReference type="EnsemblProtists" id="PYU1_T005660">
    <property type="protein sequence ID" value="PYU1_T005660"/>
    <property type="gene ID" value="PYU1_G005649"/>
</dbReference>
<evidence type="ECO:0008006" key="8">
    <source>
        <dbReference type="Google" id="ProtNLM"/>
    </source>
</evidence>
<keyword evidence="7" id="KW-1185">Reference proteome</keyword>
<evidence type="ECO:0000256" key="5">
    <source>
        <dbReference type="RuleBase" id="RU004398"/>
    </source>
</evidence>
<dbReference type="InterPro" id="IPR013926">
    <property type="entry name" value="CGI121/TPRKB"/>
</dbReference>
<dbReference type="SUPFAM" id="SSF143870">
    <property type="entry name" value="PF0523-like"/>
    <property type="match status" value="1"/>
</dbReference>
<dbReference type="GO" id="GO:0005829">
    <property type="term" value="C:cytosol"/>
    <property type="evidence" value="ECO:0007669"/>
    <property type="project" value="TreeGrafter"/>
</dbReference>
<dbReference type="Gene3D" id="3.30.2380.10">
    <property type="entry name" value="CGI121/TPRKB"/>
    <property type="match status" value="1"/>
</dbReference>
<evidence type="ECO:0000256" key="1">
    <source>
        <dbReference type="ARBA" id="ARBA00004123"/>
    </source>
</evidence>
<reference evidence="7" key="2">
    <citation type="submission" date="2010-04" db="EMBL/GenBank/DDBJ databases">
        <authorList>
            <person name="Buell R."/>
            <person name="Hamilton J."/>
            <person name="Hostetler J."/>
        </authorList>
    </citation>
    <scope>NUCLEOTIDE SEQUENCE [LARGE SCALE GENOMIC DNA]</scope>
    <source>
        <strain evidence="7">DAOM:BR144</strain>
    </source>
</reference>
<dbReference type="HOGENOM" id="CLU_065847_2_1_1"/>
<evidence type="ECO:0000313" key="6">
    <source>
        <dbReference type="EnsemblProtists" id="PYU1_T005660"/>
    </source>
</evidence>
<evidence type="ECO:0000256" key="4">
    <source>
        <dbReference type="ARBA" id="ARBA00023242"/>
    </source>
</evidence>
<dbReference type="InParanoid" id="K3WL18"/>
<dbReference type="PANTHER" id="PTHR15840">
    <property type="entry name" value="CGI-121 FAMILY MEMBER"/>
    <property type="match status" value="1"/>
</dbReference>
<comment type="subcellular location">
    <subcellularLocation>
        <location evidence="1">Nucleus</location>
    </subcellularLocation>
</comment>
<dbReference type="GO" id="GO:0000408">
    <property type="term" value="C:EKC/KEOPS complex"/>
    <property type="evidence" value="ECO:0007669"/>
    <property type="project" value="TreeGrafter"/>
</dbReference>
<organism evidence="6 7">
    <name type="scientific">Globisporangium ultimum (strain ATCC 200006 / CBS 805.95 / DAOM BR144)</name>
    <name type="common">Pythium ultimum</name>
    <dbReference type="NCBI Taxonomy" id="431595"/>
    <lineage>
        <taxon>Eukaryota</taxon>
        <taxon>Sar</taxon>
        <taxon>Stramenopiles</taxon>
        <taxon>Oomycota</taxon>
        <taxon>Peronosporomycetes</taxon>
        <taxon>Pythiales</taxon>
        <taxon>Pythiaceae</taxon>
        <taxon>Globisporangium</taxon>
    </lineage>
</organism>
<evidence type="ECO:0000256" key="2">
    <source>
        <dbReference type="ARBA" id="ARBA00005546"/>
    </source>
</evidence>
<accession>K3WL18</accession>
<sequence>MAMATHTFELFPGRTLHSAFYKDVKNSATLHKALLNQEFDAALINASLLVDPFQVYAAASRVLLCETTTKLTTKGVHAELVFNLSGSRNVTESFRRFGVTDDCSSLVLCVFDADDATLANLASLVEGTLTPFDELGQHLTPADVKVIRKFYKIQDLELESSTLVDAIVCRIATKSCNK</sequence>
<keyword evidence="4 5" id="KW-0539">Nucleus</keyword>
<dbReference type="AlphaFoldDB" id="K3WL18"/>
<reference evidence="6" key="3">
    <citation type="submission" date="2015-02" db="UniProtKB">
        <authorList>
            <consortium name="EnsemblProtists"/>
        </authorList>
    </citation>
    <scope>IDENTIFICATION</scope>
    <source>
        <strain evidence="6">DAOM BR144</strain>
    </source>
</reference>
<comment type="similarity">
    <text evidence="2 5">Belongs to the CGI121/TPRKB family.</text>
</comment>